<dbReference type="GO" id="GO:0005507">
    <property type="term" value="F:copper ion binding"/>
    <property type="evidence" value="ECO:0007669"/>
    <property type="project" value="TreeGrafter"/>
</dbReference>
<keyword evidence="6 15" id="KW-0812">Transmembrane</keyword>
<evidence type="ECO:0000313" key="19">
    <source>
        <dbReference type="Proteomes" id="UP000024816"/>
    </source>
</evidence>
<dbReference type="InterPro" id="IPR008250">
    <property type="entry name" value="ATPase_P-typ_transduc_dom_A_sf"/>
</dbReference>
<dbReference type="GO" id="GO:0016887">
    <property type="term" value="F:ATP hydrolysis activity"/>
    <property type="evidence" value="ECO:0007669"/>
    <property type="project" value="InterPro"/>
</dbReference>
<dbReference type="InterPro" id="IPR036412">
    <property type="entry name" value="HAD-like_sf"/>
</dbReference>
<dbReference type="PRINTS" id="PR00119">
    <property type="entry name" value="CATATPASE"/>
</dbReference>
<dbReference type="NCBIfam" id="TIGR01525">
    <property type="entry name" value="ATPase-IB_hvy"/>
    <property type="match status" value="1"/>
</dbReference>
<evidence type="ECO:0000256" key="14">
    <source>
        <dbReference type="ARBA" id="ARBA00023136"/>
    </source>
</evidence>
<dbReference type="PATRIC" id="fig|1280952.3.peg.2480"/>
<keyword evidence="13" id="KW-0406">Ion transport</keyword>
<gene>
    <name evidence="18" type="ORF">HJA_12389</name>
</gene>
<dbReference type="RefSeq" id="WP_051597651.1">
    <property type="nucleotide sequence ID" value="NZ_ARYJ01000007.1"/>
</dbReference>
<protein>
    <submittedName>
        <fullName evidence="18">Copper-translocating P-type ATPase</fullName>
    </submittedName>
</protein>
<evidence type="ECO:0000256" key="13">
    <source>
        <dbReference type="ARBA" id="ARBA00023065"/>
    </source>
</evidence>
<evidence type="ECO:0000256" key="12">
    <source>
        <dbReference type="ARBA" id="ARBA00022989"/>
    </source>
</evidence>
<dbReference type="InterPro" id="IPR023299">
    <property type="entry name" value="ATPase_P-typ_cyto_dom_N"/>
</dbReference>
<keyword evidence="10" id="KW-0460">Magnesium</keyword>
<dbReference type="InterPro" id="IPR001757">
    <property type="entry name" value="P_typ_ATPase"/>
</dbReference>
<reference evidence="18 19" key="1">
    <citation type="journal article" date="2014" name="Antonie Van Leeuwenhoek">
        <title>Hyphomonas beringensis sp. nov. and Hyphomonas chukchiensis sp. nov., isolated from surface seawater of the Bering Sea and Chukchi Sea.</title>
        <authorList>
            <person name="Li C."/>
            <person name="Lai Q."/>
            <person name="Li G."/>
            <person name="Dong C."/>
            <person name="Wang J."/>
            <person name="Liao Y."/>
            <person name="Shao Z."/>
        </authorList>
    </citation>
    <scope>NUCLEOTIDE SEQUENCE [LARGE SCALE GENOMIC DNA]</scope>
    <source>
        <strain evidence="18 19">VP2</strain>
    </source>
</reference>
<dbReference type="GO" id="GO:0055070">
    <property type="term" value="P:copper ion homeostasis"/>
    <property type="evidence" value="ECO:0007669"/>
    <property type="project" value="TreeGrafter"/>
</dbReference>
<dbReference type="InterPro" id="IPR006121">
    <property type="entry name" value="HMA_dom"/>
</dbReference>
<dbReference type="Gene3D" id="2.70.150.10">
    <property type="entry name" value="Calcium-transporting ATPase, cytoplasmic transduction domain A"/>
    <property type="match status" value="1"/>
</dbReference>
<comment type="similarity">
    <text evidence="2 15">Belongs to the cation transport ATPase (P-type) (TC 3.A.3) family. Type IB subfamily.</text>
</comment>
<feature type="transmembrane region" description="Helical" evidence="15">
    <location>
        <begin position="684"/>
        <end position="704"/>
    </location>
</feature>
<evidence type="ECO:0000256" key="4">
    <source>
        <dbReference type="ARBA" id="ARBA00022475"/>
    </source>
</evidence>
<dbReference type="Gene3D" id="3.30.70.100">
    <property type="match status" value="1"/>
</dbReference>
<dbReference type="GO" id="GO:0005886">
    <property type="term" value="C:plasma membrane"/>
    <property type="evidence" value="ECO:0007669"/>
    <property type="project" value="UniProtKB-SubCell"/>
</dbReference>
<dbReference type="InterPro" id="IPR023214">
    <property type="entry name" value="HAD_sf"/>
</dbReference>
<dbReference type="SUPFAM" id="SSF81665">
    <property type="entry name" value="Calcium ATPase, transmembrane domain M"/>
    <property type="match status" value="1"/>
</dbReference>
<keyword evidence="4 15" id="KW-1003">Cell membrane</keyword>
<dbReference type="PANTHER" id="PTHR43520">
    <property type="entry name" value="ATP7, ISOFORM B"/>
    <property type="match status" value="1"/>
</dbReference>
<feature type="transmembrane region" description="Helical" evidence="15">
    <location>
        <begin position="122"/>
        <end position="145"/>
    </location>
</feature>
<feature type="compositionally biased region" description="Polar residues" evidence="16">
    <location>
        <begin position="15"/>
        <end position="26"/>
    </location>
</feature>
<keyword evidence="19" id="KW-1185">Reference proteome</keyword>
<feature type="transmembrane region" description="Helical" evidence="15">
    <location>
        <begin position="710"/>
        <end position="733"/>
    </location>
</feature>
<keyword evidence="5" id="KW-0597">Phosphoprotein</keyword>
<evidence type="ECO:0000256" key="5">
    <source>
        <dbReference type="ARBA" id="ARBA00022553"/>
    </source>
</evidence>
<dbReference type="AlphaFoldDB" id="A0A059FB10"/>
<dbReference type="SUPFAM" id="SSF56784">
    <property type="entry name" value="HAD-like"/>
    <property type="match status" value="1"/>
</dbReference>
<evidence type="ECO:0000259" key="17">
    <source>
        <dbReference type="PROSITE" id="PS50846"/>
    </source>
</evidence>
<feature type="region of interest" description="Disordered" evidence="16">
    <location>
        <begin position="1"/>
        <end position="26"/>
    </location>
</feature>
<evidence type="ECO:0000313" key="18">
    <source>
        <dbReference type="EMBL" id="KCZ87800.1"/>
    </source>
</evidence>
<feature type="transmembrane region" description="Helical" evidence="15">
    <location>
        <begin position="401"/>
        <end position="427"/>
    </location>
</feature>
<dbReference type="PANTHER" id="PTHR43520:SF5">
    <property type="entry name" value="CATION-TRANSPORTING P-TYPE ATPASE-RELATED"/>
    <property type="match status" value="1"/>
</dbReference>
<dbReference type="GO" id="GO:0005524">
    <property type="term" value="F:ATP binding"/>
    <property type="evidence" value="ECO:0007669"/>
    <property type="project" value="UniProtKB-UniRule"/>
</dbReference>
<evidence type="ECO:0000256" key="2">
    <source>
        <dbReference type="ARBA" id="ARBA00006024"/>
    </source>
</evidence>
<dbReference type="SUPFAM" id="SSF55008">
    <property type="entry name" value="HMA, heavy metal-associated domain"/>
    <property type="match status" value="1"/>
</dbReference>
<keyword evidence="9 15" id="KW-0067">ATP-binding</keyword>
<dbReference type="GO" id="GO:0043682">
    <property type="term" value="F:P-type divalent copper transporter activity"/>
    <property type="evidence" value="ECO:0007669"/>
    <property type="project" value="TreeGrafter"/>
</dbReference>
<organism evidence="18 19">
    <name type="scientific">Hyphomonas jannaschiana VP2</name>
    <dbReference type="NCBI Taxonomy" id="1280952"/>
    <lineage>
        <taxon>Bacteria</taxon>
        <taxon>Pseudomonadati</taxon>
        <taxon>Pseudomonadota</taxon>
        <taxon>Alphaproteobacteria</taxon>
        <taxon>Hyphomonadales</taxon>
        <taxon>Hyphomonadaceae</taxon>
        <taxon>Hyphomonas</taxon>
    </lineage>
</organism>
<evidence type="ECO:0000256" key="6">
    <source>
        <dbReference type="ARBA" id="ARBA00022692"/>
    </source>
</evidence>
<keyword evidence="7 15" id="KW-0479">Metal-binding</keyword>
<dbReference type="NCBIfam" id="TIGR01494">
    <property type="entry name" value="ATPase_P-type"/>
    <property type="match status" value="2"/>
</dbReference>
<dbReference type="CDD" id="cd00371">
    <property type="entry name" value="HMA"/>
    <property type="match status" value="1"/>
</dbReference>
<dbReference type="PRINTS" id="PR00943">
    <property type="entry name" value="CUATPASE"/>
</dbReference>
<keyword evidence="3" id="KW-0813">Transport</keyword>
<evidence type="ECO:0000256" key="8">
    <source>
        <dbReference type="ARBA" id="ARBA00022741"/>
    </source>
</evidence>
<feature type="transmembrane region" description="Helical" evidence="15">
    <location>
        <begin position="190"/>
        <end position="212"/>
    </location>
</feature>
<evidence type="ECO:0000256" key="10">
    <source>
        <dbReference type="ARBA" id="ARBA00022842"/>
    </source>
</evidence>
<name>A0A059FB10_9PROT</name>
<proteinExistence type="inferred from homology"/>
<comment type="subcellular location">
    <subcellularLocation>
        <location evidence="1">Cell membrane</location>
        <topology evidence="1">Multi-pass membrane protein</topology>
    </subcellularLocation>
</comment>
<dbReference type="Pfam" id="PF00702">
    <property type="entry name" value="Hydrolase"/>
    <property type="match status" value="1"/>
</dbReference>
<dbReference type="SUPFAM" id="SSF81653">
    <property type="entry name" value="Calcium ATPase, transduction domain A"/>
    <property type="match status" value="1"/>
</dbReference>
<keyword evidence="11" id="KW-1278">Translocase</keyword>
<dbReference type="STRING" id="1280952.HJA_12389"/>
<dbReference type="Pfam" id="PF00122">
    <property type="entry name" value="E1-E2_ATPase"/>
    <property type="match status" value="1"/>
</dbReference>
<dbReference type="OrthoDB" id="9807843at2"/>
<dbReference type="InterPro" id="IPR023298">
    <property type="entry name" value="ATPase_P-typ_TM_dom_sf"/>
</dbReference>
<keyword evidence="14 15" id="KW-0472">Membrane</keyword>
<dbReference type="Proteomes" id="UP000024816">
    <property type="component" value="Unassembled WGS sequence"/>
</dbReference>
<evidence type="ECO:0000256" key="7">
    <source>
        <dbReference type="ARBA" id="ARBA00022723"/>
    </source>
</evidence>
<dbReference type="Gene3D" id="3.40.1110.10">
    <property type="entry name" value="Calcium-transporting ATPase, cytoplasmic domain N"/>
    <property type="match status" value="1"/>
</dbReference>
<keyword evidence="12 15" id="KW-1133">Transmembrane helix</keyword>
<dbReference type="NCBIfam" id="TIGR01511">
    <property type="entry name" value="ATPase-IB1_Cu"/>
    <property type="match status" value="1"/>
</dbReference>
<feature type="transmembrane region" description="Helical" evidence="15">
    <location>
        <begin position="218"/>
        <end position="236"/>
    </location>
</feature>
<evidence type="ECO:0000256" key="1">
    <source>
        <dbReference type="ARBA" id="ARBA00004651"/>
    </source>
</evidence>
<dbReference type="InterPro" id="IPR027256">
    <property type="entry name" value="P-typ_ATPase_IB"/>
</dbReference>
<feature type="transmembrane region" description="Helical" evidence="15">
    <location>
        <begin position="157"/>
        <end position="178"/>
    </location>
</feature>
<evidence type="ECO:0000256" key="16">
    <source>
        <dbReference type="SAM" id="MobiDB-lite"/>
    </source>
</evidence>
<evidence type="ECO:0000256" key="9">
    <source>
        <dbReference type="ARBA" id="ARBA00022840"/>
    </source>
</evidence>
<dbReference type="InterPro" id="IPR059000">
    <property type="entry name" value="ATPase_P-type_domA"/>
</dbReference>
<feature type="domain" description="HMA" evidence="17">
    <location>
        <begin position="39"/>
        <end position="104"/>
    </location>
</feature>
<dbReference type="PROSITE" id="PS50846">
    <property type="entry name" value="HMA_2"/>
    <property type="match status" value="1"/>
</dbReference>
<dbReference type="Gene3D" id="3.40.50.1000">
    <property type="entry name" value="HAD superfamily/HAD-like"/>
    <property type="match status" value="1"/>
</dbReference>
<dbReference type="EMBL" id="ARYJ01000007">
    <property type="protein sequence ID" value="KCZ87800.1"/>
    <property type="molecule type" value="Genomic_DNA"/>
</dbReference>
<dbReference type="Pfam" id="PF00403">
    <property type="entry name" value="HMA"/>
    <property type="match status" value="1"/>
</dbReference>
<dbReference type="InterPro" id="IPR036163">
    <property type="entry name" value="HMA_dom_sf"/>
</dbReference>
<accession>A0A059FB10</accession>
<comment type="caution">
    <text evidence="18">The sequence shown here is derived from an EMBL/GenBank/DDBJ whole genome shotgun (WGS) entry which is preliminary data.</text>
</comment>
<keyword evidence="8 15" id="KW-0547">Nucleotide-binding</keyword>
<dbReference type="eggNOG" id="COG2217">
    <property type="taxonomic scope" value="Bacteria"/>
</dbReference>
<evidence type="ECO:0000256" key="11">
    <source>
        <dbReference type="ARBA" id="ARBA00022967"/>
    </source>
</evidence>
<evidence type="ECO:0000256" key="15">
    <source>
        <dbReference type="RuleBase" id="RU362081"/>
    </source>
</evidence>
<sequence length="738" mass="77709">MSTTDVLAHTRDWSLSDTPDQESPYSGLSAFVQKSGKSQHLELHVSGAKCAGCLAKIEKSVGALEGVSEARLNLSTGKFNITWQGPLPASQIAETVSGLGYGVSAAAETDADEVQRKEERDLLLAMGVAAFAAANIMLLSVSVWSGAGEMGSNTKQIMHAISGVIALPAIVFSGRPFFRSAWSVLRRGRANMDVPISLAIILAFTVSVVETIRGGEHAYFDAAAMLIFFLLIGRFLEARVRRRACSAANDLAGMSSRAVTRVDCDGNAIKVNPGVVAPGDTILLAQGERAVVDMALADDICELDESLVTGESAPHVLTKGMRIYAGSVNLSGPVQAKALSRASDSLLADIGRMLEAGEQRRSAYRRIADKAVALYVPFVHSAAALTFIGWMLVGAGFRESILIAVSTLIITCPCALALAAPVAHVVAAGKLFQRGIFLKSGDALERFASVDRIVLDKTGTLSLGVPQLNEYTGSQEIADAALLARSSRHPLSRAISDVAGPGPVAPDVKEVPGCGLEATVEGQLWRLGSGRWIGVNSGETHTRNLYLQRGDEAPVALEFTDRLIPGTDQAIRALENAGYETEILSGDTEDRVREVASELGISRFTAAASPQDKAAYLESLRDQGHKVLMVGDGLNDAGALSLAHASVTPGSAIDISQSASDAVYSGGIQSLPVLLKLSKRTRSVMLENFTFAALYNLVAIPIAVTGHATPLVAALAMSFSSVAVSLNAIRLAAFTQDE</sequence>
<evidence type="ECO:0000256" key="3">
    <source>
        <dbReference type="ARBA" id="ARBA00022448"/>
    </source>
</evidence>
<feature type="transmembrane region" description="Helical" evidence="15">
    <location>
        <begin position="372"/>
        <end position="395"/>
    </location>
</feature>